<reference evidence="5 6" key="1">
    <citation type="submission" date="2013-07" db="EMBL/GenBank/DDBJ databases">
        <authorList>
            <person name="Genoscope - CEA"/>
        </authorList>
    </citation>
    <scope>NUCLEOTIDE SEQUENCE [LARGE SCALE GENOMIC DNA]</scope>
    <source>
        <strain evidence="5 6">G6</strain>
    </source>
</reference>
<dbReference type="Proteomes" id="UP000032735">
    <property type="component" value="Chromosome"/>
</dbReference>
<dbReference type="SUPFAM" id="SSF49373">
    <property type="entry name" value="Invasin/intimin cell-adhesion fragments"/>
    <property type="match status" value="1"/>
</dbReference>
<dbReference type="PANTHER" id="PTHR39576:SF2">
    <property type="entry name" value="ATTACHING AND EFFACING PROTEIN HOMOLOG-RELATED"/>
    <property type="match status" value="1"/>
</dbReference>
<accession>A0A068R749</accession>
<evidence type="ECO:0000259" key="3">
    <source>
        <dbReference type="Pfam" id="PF02369"/>
    </source>
</evidence>
<evidence type="ECO:0000256" key="2">
    <source>
        <dbReference type="SAM" id="SignalP"/>
    </source>
</evidence>
<dbReference type="InterPro" id="IPR024519">
    <property type="entry name" value="IAT_beta"/>
</dbReference>
<dbReference type="Pfam" id="PF02369">
    <property type="entry name" value="Big_1"/>
    <property type="match status" value="1"/>
</dbReference>
<dbReference type="InterPro" id="IPR003535">
    <property type="entry name" value="Intimin/invasin_bac"/>
</dbReference>
<protein>
    <submittedName>
        <fullName evidence="5">Putative invasin</fullName>
    </submittedName>
</protein>
<comment type="similarity">
    <text evidence="1">Belongs to the intimin/invasin family.</text>
</comment>
<keyword evidence="2" id="KW-0732">Signal</keyword>
<dbReference type="PANTHER" id="PTHR39576">
    <property type="entry name" value="ATTACHING AND EFFACING PROTEIN HOMOLOG-RELATED-RELATED"/>
    <property type="match status" value="1"/>
</dbReference>
<feature type="domain" description="Big-1" evidence="3">
    <location>
        <begin position="591"/>
        <end position="661"/>
    </location>
</feature>
<dbReference type="Gene3D" id="2.60.40.10">
    <property type="entry name" value="Immunoglobulins"/>
    <property type="match status" value="4"/>
</dbReference>
<feature type="signal peptide" evidence="2">
    <location>
        <begin position="1"/>
        <end position="30"/>
    </location>
</feature>
<evidence type="ECO:0000313" key="6">
    <source>
        <dbReference type="Proteomes" id="UP000032735"/>
    </source>
</evidence>
<dbReference type="GO" id="GO:0007155">
    <property type="term" value="P:cell adhesion"/>
    <property type="evidence" value="ECO:0007669"/>
    <property type="project" value="InterPro"/>
</dbReference>
<dbReference type="STRING" id="1354304.XPG1_3412"/>
<dbReference type="AlphaFoldDB" id="A0A068R749"/>
<dbReference type="InterPro" id="IPR003344">
    <property type="entry name" value="Big_1_dom"/>
</dbReference>
<name>A0A068R749_9GAMM</name>
<dbReference type="InterPro" id="IPR013783">
    <property type="entry name" value="Ig-like_fold"/>
</dbReference>
<keyword evidence="6" id="KW-1185">Reference proteome</keyword>
<dbReference type="Pfam" id="PF11924">
    <property type="entry name" value="IAT_beta"/>
    <property type="match status" value="1"/>
</dbReference>
<dbReference type="InterPro" id="IPR051715">
    <property type="entry name" value="Intimin-Invasin_domain"/>
</dbReference>
<dbReference type="PRINTS" id="PR01369">
    <property type="entry name" value="INTIMIN"/>
</dbReference>
<dbReference type="InterPro" id="IPR038177">
    <property type="entry name" value="IAT_beta_sf"/>
</dbReference>
<dbReference type="Gene3D" id="2.40.160.160">
    <property type="entry name" value="Inverse autotransporter, beta-domain"/>
    <property type="match status" value="1"/>
</dbReference>
<dbReference type="FunFam" id="2.40.160.160:FF:000001">
    <property type="entry name" value="Intimin-like inverse autotransporter SinH"/>
    <property type="match status" value="1"/>
</dbReference>
<feature type="chain" id="PRO_5001654603" evidence="2">
    <location>
        <begin position="31"/>
        <end position="1137"/>
    </location>
</feature>
<sequence length="1137" mass="125218">MDSSISHKVIRLSVLIYSFCLPFTPMNAFSAAEKTSDNKTASNVLSTSENNVQPSSTERDQAGLIAQNVQRVGQLLSSSPAQLTEQAKSYALGKINNTFSSEAQKWLSQFGTAKIHFALDRKGKLDDGSLDLLLPLYDNKTDWLLFSQLGYRNKDSRHTLNLGLGGRYFTPKWMYGLNAFFDHDVTGQNKRLGLGGEAWTDYVKLSANTYWRLSNWHQSPKERDYEERPANGFDLNSEFFLPAYPNIGGKISYEHYVGDNVALFDRDTRQKDPSMARFGLNYTPIPLVTMGVDYKLGSGGHSETLFLANLNYRFGTPFGAQISPDNVASMRTLAGSRYDIVERNNNIVLDYQKKPTINITLPNTLNGYDGQPVEVTAQIATDKPLKQVSWKIDQAFTNNKGLLLPDGGKAGLVLPQYVRDGQNSYTLSATAEEEGGKSKTTQMEIVVDPFVVKAQGIQPAGKGPVIADGKSAYQLAATITHGNAGNTPIKNRAIRGVKWSLEPENPNAKLVWDESGSTNDQGQLTATLTSTEPLAADSKVFLEMDGMPKMAITSQGNTPLTFAPVDTEYQIVLQPVEPAGPLSIHNPEDIYTLVATILDKDQHPLRNKKIKATWTATPNDGVTLTAEDTTDKEGKLTATLKSSKAQAITVKLSIDKGPNKSFKPVSFVDDASAAVHIKEFTFDEKGPYEATVDNKVTVHALLVKKDGSPLKNTAVKVKWFTVPDSKALPGFTLDPDKETEVTTDKDGKVKATFSSSEAVKDARIGLSLNGTEVLSDPFDFTPDTKLAASLDKKEQIIAPDKPLSDELTIDSKNNRFKVKVLNGNGQPIPNQTVSGVTWSIQNKRAQNDIEMVISDQNTDEEGYLTASLVRKDKSKAGFDHIVVTATLGSSNVESPAVNIEAIAQKAGIRMSTKHTNPVQFKDIHSERNPFNVHPNLIISLLTPEGKELLKDKDNPDRVRIESTKPDVAKVDHITGQISFPIESFALGEITATATVTNQATGGKMIYSYLFDPKRYLFNPRNDTGGLFFTVICSSALVPVDTGNREAKLVRDDEFGATPELRTGVTFLYEYDQKNFPDFVLFPVKTAGEMPNIKILAVGNEEGKSEIYNFRTWEFVPFDSDKDSEMKPYIKRLCQLKL</sequence>
<organism evidence="5 6">
    <name type="scientific">Xenorhabdus poinarii G6</name>
    <dbReference type="NCBI Taxonomy" id="1354304"/>
    <lineage>
        <taxon>Bacteria</taxon>
        <taxon>Pseudomonadati</taxon>
        <taxon>Pseudomonadota</taxon>
        <taxon>Gammaproteobacteria</taxon>
        <taxon>Enterobacterales</taxon>
        <taxon>Morganellaceae</taxon>
        <taxon>Xenorhabdus</taxon>
    </lineage>
</organism>
<evidence type="ECO:0000313" key="5">
    <source>
        <dbReference type="EMBL" id="CDG23048.1"/>
    </source>
</evidence>
<evidence type="ECO:0000259" key="4">
    <source>
        <dbReference type="Pfam" id="PF11924"/>
    </source>
</evidence>
<gene>
    <name evidence="5" type="ORF">XPG1_3412</name>
</gene>
<proteinExistence type="inferred from homology"/>
<feature type="domain" description="Inverse autotransporter beta-domain" evidence="4">
    <location>
        <begin position="69"/>
        <end position="345"/>
    </location>
</feature>
<evidence type="ECO:0000256" key="1">
    <source>
        <dbReference type="ARBA" id="ARBA00010116"/>
    </source>
</evidence>
<dbReference type="RefSeq" id="WP_052708325.1">
    <property type="nucleotide sequence ID" value="NZ_FO704551.1"/>
</dbReference>
<dbReference type="EMBL" id="FO704551">
    <property type="protein sequence ID" value="CDG23048.1"/>
    <property type="molecule type" value="Genomic_DNA"/>
</dbReference>
<dbReference type="InterPro" id="IPR008964">
    <property type="entry name" value="Invasin/intimin_cell_adhesion"/>
</dbReference>
<dbReference type="GO" id="GO:0009279">
    <property type="term" value="C:cell outer membrane"/>
    <property type="evidence" value="ECO:0007669"/>
    <property type="project" value="TreeGrafter"/>
</dbReference>
<dbReference type="HOGENOM" id="CLU_008733_0_0_6"/>
<dbReference type="KEGG" id="xpo:XPG1_3412"/>